<dbReference type="RefSeq" id="WP_134504060.1">
    <property type="nucleotide sequence ID" value="NZ_SOEY01000029.1"/>
</dbReference>
<feature type="transmembrane region" description="Helical" evidence="1">
    <location>
        <begin position="56"/>
        <end position="73"/>
    </location>
</feature>
<sequence>MTIELLHGVMLAGVGVNACCVVGSRRSRSAVTIVSTLLMAVAMLDASFGWLGVAPLAWTALLLAWAMVSAVLLRPRPGGAVARGAVRGGTVLGGTVLASAASTSTLHGAVLGAAVGRIVPGNALHLFHTLGLVVLAAQLTAHSMAGRADAAGTATASAHDHALSLLPVVVAGAGLLFVGYALVLLLATRCSSVERGTLASMGAMTLAMGLMPLL</sequence>
<keyword evidence="1" id="KW-0472">Membrane</keyword>
<accession>A0A4R8UU68</accession>
<gene>
    <name evidence="2" type="ORF">E3O06_14345</name>
</gene>
<dbReference type="Proteomes" id="UP000298173">
    <property type="component" value="Unassembled WGS sequence"/>
</dbReference>
<evidence type="ECO:0000313" key="3">
    <source>
        <dbReference type="Proteomes" id="UP000298173"/>
    </source>
</evidence>
<organism evidence="2 3">
    <name type="scientific">Cryobacterium glaciale</name>
    <dbReference type="NCBI Taxonomy" id="1259145"/>
    <lineage>
        <taxon>Bacteria</taxon>
        <taxon>Bacillati</taxon>
        <taxon>Actinomycetota</taxon>
        <taxon>Actinomycetes</taxon>
        <taxon>Micrococcales</taxon>
        <taxon>Microbacteriaceae</taxon>
        <taxon>Cryobacterium</taxon>
    </lineage>
</organism>
<comment type="caution">
    <text evidence="2">The sequence shown here is derived from an EMBL/GenBank/DDBJ whole genome shotgun (WGS) entry which is preliminary data.</text>
</comment>
<reference evidence="2 3" key="1">
    <citation type="submission" date="2019-03" db="EMBL/GenBank/DDBJ databases">
        <title>Genomics of glacier-inhabiting Cryobacterium strains.</title>
        <authorList>
            <person name="Liu Q."/>
            <person name="Xin Y.-H."/>
        </authorList>
    </citation>
    <scope>NUCLEOTIDE SEQUENCE [LARGE SCALE GENOMIC DNA]</scope>
    <source>
        <strain evidence="2 3">HLT2-23</strain>
    </source>
</reference>
<name>A0A4R8UU68_9MICO</name>
<feature type="transmembrane region" description="Helical" evidence="1">
    <location>
        <begin position="6"/>
        <end position="23"/>
    </location>
</feature>
<feature type="transmembrane region" description="Helical" evidence="1">
    <location>
        <begin position="30"/>
        <end position="50"/>
    </location>
</feature>
<evidence type="ECO:0000313" key="2">
    <source>
        <dbReference type="EMBL" id="TFB70630.1"/>
    </source>
</evidence>
<evidence type="ECO:0000256" key="1">
    <source>
        <dbReference type="SAM" id="Phobius"/>
    </source>
</evidence>
<protein>
    <recommendedName>
        <fullName evidence="4">DUF5134 domain-containing protein</fullName>
    </recommendedName>
</protein>
<feature type="transmembrane region" description="Helical" evidence="1">
    <location>
        <begin position="126"/>
        <end position="145"/>
    </location>
</feature>
<keyword evidence="1" id="KW-1133">Transmembrane helix</keyword>
<keyword evidence="1" id="KW-0812">Transmembrane</keyword>
<dbReference type="AlphaFoldDB" id="A0A4R8UU68"/>
<feature type="transmembrane region" description="Helical" evidence="1">
    <location>
        <begin position="165"/>
        <end position="187"/>
    </location>
</feature>
<keyword evidence="3" id="KW-1185">Reference proteome</keyword>
<proteinExistence type="predicted"/>
<evidence type="ECO:0008006" key="4">
    <source>
        <dbReference type="Google" id="ProtNLM"/>
    </source>
</evidence>
<dbReference type="EMBL" id="SOEY01000029">
    <property type="protein sequence ID" value="TFB70630.1"/>
    <property type="molecule type" value="Genomic_DNA"/>
</dbReference>